<reference evidence="1 2" key="1">
    <citation type="submission" date="2019-03" db="EMBL/GenBank/DDBJ databases">
        <title>Genomic Encyclopedia of Type Strains, Phase IV (KMG-IV): sequencing the most valuable type-strain genomes for metagenomic binning, comparative biology and taxonomic classification.</title>
        <authorList>
            <person name="Goeker M."/>
        </authorList>
    </citation>
    <scope>NUCLEOTIDE SEQUENCE [LARGE SCALE GENOMIC DNA]</scope>
    <source>
        <strain evidence="1 2">DSM 24984</strain>
    </source>
</reference>
<name>A0A4R1KBW6_9BACT</name>
<protein>
    <submittedName>
        <fullName evidence="1">Uncharacterized protein</fullName>
    </submittedName>
</protein>
<dbReference type="Proteomes" id="UP000294614">
    <property type="component" value="Unassembled WGS sequence"/>
</dbReference>
<evidence type="ECO:0000313" key="1">
    <source>
        <dbReference type="EMBL" id="TCK62002.1"/>
    </source>
</evidence>
<dbReference type="EMBL" id="SMGG01000003">
    <property type="protein sequence ID" value="TCK62002.1"/>
    <property type="molecule type" value="Genomic_DNA"/>
</dbReference>
<proteinExistence type="predicted"/>
<gene>
    <name evidence="1" type="ORF">C8D98_0510</name>
</gene>
<dbReference type="RefSeq" id="WP_132871728.1">
    <property type="nucleotide sequence ID" value="NZ_SMGG01000003.1"/>
</dbReference>
<comment type="caution">
    <text evidence="1">The sequence shown here is derived from an EMBL/GenBank/DDBJ whole genome shotgun (WGS) entry which is preliminary data.</text>
</comment>
<evidence type="ECO:0000313" key="2">
    <source>
        <dbReference type="Proteomes" id="UP000294614"/>
    </source>
</evidence>
<dbReference type="OrthoDB" id="9793418at2"/>
<organism evidence="1 2">
    <name type="scientific">Seleniivibrio woodruffii</name>
    <dbReference type="NCBI Taxonomy" id="1078050"/>
    <lineage>
        <taxon>Bacteria</taxon>
        <taxon>Pseudomonadati</taxon>
        <taxon>Deferribacterota</taxon>
        <taxon>Deferribacteres</taxon>
        <taxon>Deferribacterales</taxon>
        <taxon>Geovibrionaceae</taxon>
        <taxon>Seleniivibrio</taxon>
    </lineage>
</organism>
<dbReference type="AlphaFoldDB" id="A0A4R1KBW6"/>
<sequence>MASAPELERRLDITYRYFSHHIRTCTSVVVAMLDAVAEGLTDDSMTAMIMESGYLLDIYDRGMSVCFSHILNKPHNVELEEVDMDHLTELYIKNGVSPESPMVTHHLKGVHVTCDAYSFKSLFQILMQEGLASSRDELKIVHDDNKIFIIPDKGYNEIQPIFSIFAEIFERTGIVMSFDKSSIILRFQNESINCR</sequence>
<keyword evidence="2" id="KW-1185">Reference proteome</keyword>
<accession>A0A4R1KBW6</accession>